<dbReference type="Pfam" id="PF07030">
    <property type="entry name" value="Phage_Mu_Gp36"/>
    <property type="match status" value="1"/>
</dbReference>
<dbReference type="InterPro" id="IPR009752">
    <property type="entry name" value="Phage_Mu_GpJ"/>
</dbReference>
<evidence type="ECO:0000313" key="1">
    <source>
        <dbReference type="EMBL" id="MBW4668431.1"/>
    </source>
</evidence>
<dbReference type="AlphaFoldDB" id="A0A951QMY4"/>
<protein>
    <submittedName>
        <fullName evidence="1">DUF1320 domain-containing protein</fullName>
    </submittedName>
</protein>
<sequence>MTYATPADMISAFSEAEIIELSNLDYPDATTINTEVVTRAIEDAQAQLDSYLETRYRTPLAVVPAVIRNYTCDVARYILDKDKPREEVTRRRDLVFYYLKDVAANKASLPGIQEGTNGSVGSGGTGVGDVVLFQSPGRVWTNETLGGW</sequence>
<dbReference type="Proteomes" id="UP000729701">
    <property type="component" value="Unassembled WGS sequence"/>
</dbReference>
<accession>A0A951QMY4</accession>
<reference evidence="1" key="2">
    <citation type="journal article" date="2022" name="Microbiol. Resour. Announc.">
        <title>Metagenome Sequencing to Explore Phylogenomics of Terrestrial Cyanobacteria.</title>
        <authorList>
            <person name="Ward R.D."/>
            <person name="Stajich J.E."/>
            <person name="Johansen J.R."/>
            <person name="Huntemann M."/>
            <person name="Clum A."/>
            <person name="Foster B."/>
            <person name="Foster B."/>
            <person name="Roux S."/>
            <person name="Palaniappan K."/>
            <person name="Varghese N."/>
            <person name="Mukherjee S."/>
            <person name="Reddy T.B.K."/>
            <person name="Daum C."/>
            <person name="Copeland A."/>
            <person name="Chen I.A."/>
            <person name="Ivanova N.N."/>
            <person name="Kyrpides N.C."/>
            <person name="Shapiro N."/>
            <person name="Eloe-Fadrosh E.A."/>
            <person name="Pietrasiak N."/>
        </authorList>
    </citation>
    <scope>NUCLEOTIDE SEQUENCE</scope>
    <source>
        <strain evidence="1">GSE-NOS-MK-12-04C</strain>
    </source>
</reference>
<evidence type="ECO:0000313" key="2">
    <source>
        <dbReference type="Proteomes" id="UP000729701"/>
    </source>
</evidence>
<name>A0A951QMY4_9CYAN</name>
<dbReference type="EMBL" id="JAHHGZ010000012">
    <property type="protein sequence ID" value="MBW4668431.1"/>
    <property type="molecule type" value="Genomic_DNA"/>
</dbReference>
<organism evidence="1 2">
    <name type="scientific">Cyanomargarita calcarea GSE-NOS-MK-12-04C</name>
    <dbReference type="NCBI Taxonomy" id="2839659"/>
    <lineage>
        <taxon>Bacteria</taxon>
        <taxon>Bacillati</taxon>
        <taxon>Cyanobacteriota</taxon>
        <taxon>Cyanophyceae</taxon>
        <taxon>Nostocales</taxon>
        <taxon>Cyanomargaritaceae</taxon>
        <taxon>Cyanomargarita</taxon>
    </lineage>
</organism>
<reference evidence="1" key="1">
    <citation type="submission" date="2021-05" db="EMBL/GenBank/DDBJ databases">
        <authorList>
            <person name="Pietrasiak N."/>
            <person name="Ward R."/>
            <person name="Stajich J.E."/>
            <person name="Kurbessoian T."/>
        </authorList>
    </citation>
    <scope>NUCLEOTIDE SEQUENCE</scope>
    <source>
        <strain evidence="1">GSE-NOS-MK-12-04C</strain>
    </source>
</reference>
<comment type="caution">
    <text evidence="1">The sequence shown here is derived from an EMBL/GenBank/DDBJ whole genome shotgun (WGS) entry which is preliminary data.</text>
</comment>
<gene>
    <name evidence="1" type="ORF">KME60_13635</name>
</gene>
<proteinExistence type="predicted"/>